<feature type="non-terminal residue" evidence="2">
    <location>
        <position position="1"/>
    </location>
</feature>
<dbReference type="AlphaFoldDB" id="W1YPE3"/>
<organism evidence="2">
    <name type="scientific">human gut metagenome</name>
    <dbReference type="NCBI Taxonomy" id="408170"/>
    <lineage>
        <taxon>unclassified sequences</taxon>
        <taxon>metagenomes</taxon>
        <taxon>organismal metagenomes</taxon>
    </lineage>
</organism>
<protein>
    <submittedName>
        <fullName evidence="2">Oligopeptide transporter, OPT family</fullName>
    </submittedName>
</protein>
<accession>W1YPE3</accession>
<keyword evidence="1" id="KW-1133">Transmembrane helix</keyword>
<reference evidence="2" key="1">
    <citation type="submission" date="2013-12" db="EMBL/GenBank/DDBJ databases">
        <title>A Varibaculum cambriense genome reconstructed from a premature infant gut community with otherwise low bacterial novelty that shifts toward anaerobic metabolism during the third week of life.</title>
        <authorList>
            <person name="Brown C.T."/>
            <person name="Sharon I."/>
            <person name="Thomas B.C."/>
            <person name="Castelle C.J."/>
            <person name="Morowitz M.J."/>
            <person name="Banfield J.F."/>
        </authorList>
    </citation>
    <scope>NUCLEOTIDE SEQUENCE</scope>
</reference>
<comment type="caution">
    <text evidence="2">The sequence shown here is derived from an EMBL/GenBank/DDBJ whole genome shotgun (WGS) entry which is preliminary data.</text>
</comment>
<evidence type="ECO:0000313" key="2">
    <source>
        <dbReference type="EMBL" id="ETJ44191.1"/>
    </source>
</evidence>
<name>W1YPE3_9ZZZZ</name>
<feature type="transmembrane region" description="Helical" evidence="1">
    <location>
        <begin position="12"/>
        <end position="34"/>
    </location>
</feature>
<dbReference type="EMBL" id="AZMM01001782">
    <property type="protein sequence ID" value="ETJ44191.1"/>
    <property type="molecule type" value="Genomic_DNA"/>
</dbReference>
<keyword evidence="1" id="KW-0472">Membrane</keyword>
<feature type="transmembrane region" description="Helical" evidence="1">
    <location>
        <begin position="54"/>
        <end position="74"/>
    </location>
</feature>
<gene>
    <name evidence="2" type="ORF">Q604_UNBC01782G0001</name>
</gene>
<evidence type="ECO:0000256" key="1">
    <source>
        <dbReference type="SAM" id="Phobius"/>
    </source>
</evidence>
<sequence>KDKELADLRFSKGSTIASGLVAGGAIGSLFSAVLRIAGVDVFAQDWVETPEATYLSIVMYLLLCVFLYKVAMYVKAKKS</sequence>
<keyword evidence="1" id="KW-0812">Transmembrane</keyword>
<proteinExistence type="predicted"/>